<dbReference type="SUPFAM" id="SSF55785">
    <property type="entry name" value="PYP-like sensor domain (PAS domain)"/>
    <property type="match status" value="4"/>
</dbReference>
<dbReference type="CDD" id="cd01949">
    <property type="entry name" value="GGDEF"/>
    <property type="match status" value="1"/>
</dbReference>
<feature type="domain" description="PAS" evidence="1">
    <location>
        <begin position="556"/>
        <end position="632"/>
    </location>
</feature>
<dbReference type="SMART" id="SM00086">
    <property type="entry name" value="PAC"/>
    <property type="match status" value="4"/>
</dbReference>
<evidence type="ECO:0000259" key="3">
    <source>
        <dbReference type="PROSITE" id="PS50883"/>
    </source>
</evidence>
<feature type="domain" description="PAC" evidence="2">
    <location>
        <begin position="397"/>
        <end position="449"/>
    </location>
</feature>
<dbReference type="InterPro" id="IPR013656">
    <property type="entry name" value="PAS_4"/>
</dbReference>
<evidence type="ECO:0000313" key="6">
    <source>
        <dbReference type="Proteomes" id="UP001301728"/>
    </source>
</evidence>
<dbReference type="PROSITE" id="PS50887">
    <property type="entry name" value="GGDEF"/>
    <property type="match status" value="1"/>
</dbReference>
<dbReference type="SMART" id="SM00091">
    <property type="entry name" value="PAS"/>
    <property type="match status" value="4"/>
</dbReference>
<dbReference type="Gene3D" id="3.30.450.20">
    <property type="entry name" value="PAS domain"/>
    <property type="match status" value="4"/>
</dbReference>
<feature type="domain" description="PAS" evidence="1">
    <location>
        <begin position="48"/>
        <end position="97"/>
    </location>
</feature>
<dbReference type="NCBIfam" id="TIGR00229">
    <property type="entry name" value="sensory_box"/>
    <property type="match status" value="4"/>
</dbReference>
<proteinExistence type="predicted"/>
<dbReference type="InterPro" id="IPR052155">
    <property type="entry name" value="Biofilm_reg_signaling"/>
</dbReference>
<dbReference type="SUPFAM" id="SSF55073">
    <property type="entry name" value="Nucleotide cyclase"/>
    <property type="match status" value="1"/>
</dbReference>
<feature type="domain" description="PAS" evidence="1">
    <location>
        <begin position="321"/>
        <end position="394"/>
    </location>
</feature>
<dbReference type="Pfam" id="PF01590">
    <property type="entry name" value="GAF"/>
    <property type="match status" value="1"/>
</dbReference>
<dbReference type="Gene3D" id="3.20.20.450">
    <property type="entry name" value="EAL domain"/>
    <property type="match status" value="1"/>
</dbReference>
<dbReference type="InterPro" id="IPR035965">
    <property type="entry name" value="PAS-like_dom_sf"/>
</dbReference>
<feature type="domain" description="PAC" evidence="2">
    <location>
        <begin position="635"/>
        <end position="688"/>
    </location>
</feature>
<protein>
    <submittedName>
        <fullName evidence="5">EAL domain-containing protein</fullName>
    </submittedName>
</protein>
<evidence type="ECO:0000313" key="5">
    <source>
        <dbReference type="EMBL" id="MEA5521288.1"/>
    </source>
</evidence>
<dbReference type="InterPro" id="IPR003018">
    <property type="entry name" value="GAF"/>
</dbReference>
<dbReference type="PROSITE" id="PS50883">
    <property type="entry name" value="EAL"/>
    <property type="match status" value="1"/>
</dbReference>
<dbReference type="InterPro" id="IPR029787">
    <property type="entry name" value="Nucleotide_cyclase"/>
</dbReference>
<gene>
    <name evidence="5" type="ORF">VB854_20315</name>
</gene>
<organism evidence="5 6">
    <name type="scientific">Limnoraphis robusta CCNP1315</name>
    <dbReference type="NCBI Taxonomy" id="3110306"/>
    <lineage>
        <taxon>Bacteria</taxon>
        <taxon>Bacillati</taxon>
        <taxon>Cyanobacteriota</taxon>
        <taxon>Cyanophyceae</taxon>
        <taxon>Oscillatoriophycideae</taxon>
        <taxon>Oscillatoriales</taxon>
        <taxon>Sirenicapillariaceae</taxon>
        <taxon>Limnoraphis</taxon>
    </lineage>
</organism>
<dbReference type="PROSITE" id="PS50112">
    <property type="entry name" value="PAS"/>
    <property type="match status" value="4"/>
</dbReference>
<keyword evidence="6" id="KW-1185">Reference proteome</keyword>
<dbReference type="CDD" id="cd00130">
    <property type="entry name" value="PAS"/>
    <property type="match status" value="4"/>
</dbReference>
<dbReference type="InterPro" id="IPR035919">
    <property type="entry name" value="EAL_sf"/>
</dbReference>
<dbReference type="SMART" id="SM00267">
    <property type="entry name" value="GGDEF"/>
    <property type="match status" value="1"/>
</dbReference>
<dbReference type="PANTHER" id="PTHR44757:SF2">
    <property type="entry name" value="BIOFILM ARCHITECTURE MAINTENANCE PROTEIN MBAA"/>
    <property type="match status" value="1"/>
</dbReference>
<dbReference type="Pfam" id="PF00990">
    <property type="entry name" value="GGDEF"/>
    <property type="match status" value="1"/>
</dbReference>
<dbReference type="SUPFAM" id="SSF141868">
    <property type="entry name" value="EAL domain-like"/>
    <property type="match status" value="1"/>
</dbReference>
<dbReference type="InterPro" id="IPR000160">
    <property type="entry name" value="GGDEF_dom"/>
</dbReference>
<dbReference type="InterPro" id="IPR000014">
    <property type="entry name" value="PAS"/>
</dbReference>
<dbReference type="Gene3D" id="3.30.450.40">
    <property type="match status" value="1"/>
</dbReference>
<dbReference type="Pfam" id="PF08447">
    <property type="entry name" value="PAS_3"/>
    <property type="match status" value="1"/>
</dbReference>
<dbReference type="InterPro" id="IPR029016">
    <property type="entry name" value="GAF-like_dom_sf"/>
</dbReference>
<dbReference type="PROSITE" id="PS50113">
    <property type="entry name" value="PAC"/>
    <property type="match status" value="2"/>
</dbReference>
<dbReference type="InterPro" id="IPR013655">
    <property type="entry name" value="PAS_fold_3"/>
</dbReference>
<dbReference type="EMBL" id="JAYGHT010000131">
    <property type="protein sequence ID" value="MEA5521288.1"/>
    <property type="molecule type" value="Genomic_DNA"/>
</dbReference>
<evidence type="ECO:0000259" key="4">
    <source>
        <dbReference type="PROSITE" id="PS50887"/>
    </source>
</evidence>
<comment type="caution">
    <text evidence="5">The sequence shown here is derived from an EMBL/GenBank/DDBJ whole genome shotgun (WGS) entry which is preliminary data.</text>
</comment>
<evidence type="ECO:0000259" key="1">
    <source>
        <dbReference type="PROSITE" id="PS50112"/>
    </source>
</evidence>
<dbReference type="InterPro" id="IPR013767">
    <property type="entry name" value="PAS_fold"/>
</dbReference>
<dbReference type="Pfam" id="PF00563">
    <property type="entry name" value="EAL"/>
    <property type="match status" value="1"/>
</dbReference>
<dbReference type="Pfam" id="PF00989">
    <property type="entry name" value="PAS"/>
    <property type="match status" value="1"/>
</dbReference>
<dbReference type="Pfam" id="PF13426">
    <property type="entry name" value="PAS_9"/>
    <property type="match status" value="1"/>
</dbReference>
<dbReference type="InterPro" id="IPR001633">
    <property type="entry name" value="EAL_dom"/>
</dbReference>
<dbReference type="SUPFAM" id="SSF55781">
    <property type="entry name" value="GAF domain-like"/>
    <property type="match status" value="1"/>
</dbReference>
<dbReference type="InterPro" id="IPR043128">
    <property type="entry name" value="Rev_trsase/Diguanyl_cyclase"/>
</dbReference>
<dbReference type="Proteomes" id="UP001301728">
    <property type="component" value="Unassembled WGS sequence"/>
</dbReference>
<dbReference type="NCBIfam" id="TIGR00254">
    <property type="entry name" value="GGDEF"/>
    <property type="match status" value="1"/>
</dbReference>
<dbReference type="SMART" id="SM00065">
    <property type="entry name" value="GAF"/>
    <property type="match status" value="1"/>
</dbReference>
<dbReference type="PANTHER" id="PTHR44757">
    <property type="entry name" value="DIGUANYLATE CYCLASE DGCP"/>
    <property type="match status" value="1"/>
</dbReference>
<dbReference type="CDD" id="cd01948">
    <property type="entry name" value="EAL"/>
    <property type="match status" value="1"/>
</dbReference>
<feature type="domain" description="GGDEF" evidence="4">
    <location>
        <begin position="721"/>
        <end position="854"/>
    </location>
</feature>
<evidence type="ECO:0000259" key="2">
    <source>
        <dbReference type="PROSITE" id="PS50113"/>
    </source>
</evidence>
<dbReference type="RefSeq" id="WP_323273048.1">
    <property type="nucleotide sequence ID" value="NZ_JAYGHT010000131.1"/>
</dbReference>
<accession>A0ABU5U261</accession>
<name>A0ABU5U261_9CYAN</name>
<sequence length="1132" mass="129021">MRHWNFLQKIFNLYRKNHLIAANKKVRNDSLYRLFMLSPDLVALGGFDGYFKQVNPAFETTLGYTSTQLLAKPWIEFVHPEDQNATLLAFEQLLNQKSIIKFENRYSCHDNSYKWLSWTAIPDPENNLTYLVGRDITAQKQTEAQLCARIRQQAAVAQLGQLALEKTMGVNETSLINQLFEQSVIIIADILEVKYSKILQLIPEQNNFYIKASVGWEIDIVDSARIDVQYNTQAGYTLLKSEPVIVEDLRTETRFDGSSLLLEHQIMSGMSVVIGSREKPFGVLAVHSIKQRQFSTDDINFLQAIANILAMAVERHRSEEHLYLLERAINSANNGIIITDANQPDNPIIYANSAVEDNTGYSGSEIIGQNCRILQGKDRNQPELNIIRDAIAAQKECHVTVRNYRKDGTLFWNELFISPVLNTEGKLTNFIGIQKDITDRIRSEAALQESQARLKTIISATSDALVVVNQQGMIRFINPAAEVLFGRSESVLVSYWIGNFIVHENMTELTILQPQGKQVIAEMRGVEIDWDGEQATLVSLRDISERYKITYEIQQTRNFLQTLIDHLPVAIFSRKINSETGIEGTFNLWNSTCQKLYGLSPEEVIGKTVHQVFSPEQANRIVQADREALASGSLQEIPSEPINTPRWGERVLHTLVVPIYGNMNELEYFLCISEDITERKQTEEQLRHSAFYDALTNLPNRALFMKQLEQAIYQTRSLNQTLFAVVFLDLDGFKFVNESLGHIIGDQLLIAIARRLESCLRPGDTLARLGGDEFTFLLQDIQHIDQAVAVMQKVQQKLAFPFYLSGHQLFSNASMGIALISSDYTYPEELLRDADIAMYSAKQRGKNCYALFNSKMRQKSRERLLLETDLRWAWEKREFLVYYQPIICLQTHQIVGFEALMRWQHPTKGWISPSQFIPIAEETGLIIDLGYWVLKIACSQLHAWHQLFFPPYKAVGGIQMQELSMSVNLSGRQIQEHDFVENIHKVLTQTKINPQTLKLEITESMLMENPDIVKAKLYQIQALNIRLSLDDFGTGYSSLSYLHNFPINTLKIDRSFITQMNRDSENAAIVQAIITLAHTLGMDVIAEGVETAEHLEPLQALGCEYGQGYFFSKPVSAVEAEQLLQSQQFERQ</sequence>
<dbReference type="SMART" id="SM00052">
    <property type="entry name" value="EAL"/>
    <property type="match status" value="1"/>
</dbReference>
<dbReference type="Pfam" id="PF08448">
    <property type="entry name" value="PAS_4"/>
    <property type="match status" value="1"/>
</dbReference>
<dbReference type="InterPro" id="IPR001610">
    <property type="entry name" value="PAC"/>
</dbReference>
<dbReference type="InterPro" id="IPR000700">
    <property type="entry name" value="PAS-assoc_C"/>
</dbReference>
<reference evidence="5 6" key="1">
    <citation type="submission" date="2023-12" db="EMBL/GenBank/DDBJ databases">
        <title>Baltic Sea Cyanobacteria.</title>
        <authorList>
            <person name="Delbaje E."/>
            <person name="Fewer D.P."/>
            <person name="Shishido T.K."/>
        </authorList>
    </citation>
    <scope>NUCLEOTIDE SEQUENCE [LARGE SCALE GENOMIC DNA]</scope>
    <source>
        <strain evidence="5 6">CCNP 1315</strain>
    </source>
</reference>
<feature type="domain" description="PAS" evidence="1">
    <location>
        <begin position="450"/>
        <end position="494"/>
    </location>
</feature>
<dbReference type="Gene3D" id="3.30.70.270">
    <property type="match status" value="1"/>
</dbReference>
<feature type="domain" description="EAL" evidence="3">
    <location>
        <begin position="863"/>
        <end position="1128"/>
    </location>
</feature>